<dbReference type="Proteomes" id="UP000076532">
    <property type="component" value="Unassembled WGS sequence"/>
</dbReference>
<dbReference type="InterPro" id="IPR027417">
    <property type="entry name" value="P-loop_NTPase"/>
</dbReference>
<dbReference type="OrthoDB" id="3267153at2759"/>
<sequence length="405" mass="44670">MEYSSDSDDEQTSSTKTQSIRDKCPHFRILVMGKSNAGKTTILKKVCNTVDEPMIFSPSGEQIDASVVTPSAERGYHDIDNEMIFKSNPDFIFHDSRGFECGSVDETETVMRFLSKRAQAGELKDQLHAVWYCLPTDTARPILAADEIFFNGCGIGKAPVIVIFTKFDGLVTISCNELLGRLGFKEARKQAPAEAEIKLDTFFKQPLQASKFPPTTFLHLRGDTTCSELIEATANAITDDALKGLFLSVQQSNVDLCIHYALSNANLANEDQEDLTNIAMYSWPHVWLNSGLSDERYRLNVLTALLLCVEQTFTQASAWGEDLPKAFSAAMDAYVASGHIVKIQNAITSILFGKQFTVHSEDEGLAGLDGEMVDKIMALIVENRLRMPFTPATCGDILMHGVLGI</sequence>
<proteinExistence type="predicted"/>
<dbReference type="Gene3D" id="3.40.50.300">
    <property type="entry name" value="P-loop containing nucleotide triphosphate hydrolases"/>
    <property type="match status" value="1"/>
</dbReference>
<dbReference type="SUPFAM" id="SSF52540">
    <property type="entry name" value="P-loop containing nucleoside triphosphate hydrolases"/>
    <property type="match status" value="1"/>
</dbReference>
<evidence type="ECO:0008006" key="3">
    <source>
        <dbReference type="Google" id="ProtNLM"/>
    </source>
</evidence>
<dbReference type="AlphaFoldDB" id="A0A166QD68"/>
<organism evidence="1 2">
    <name type="scientific">Athelia psychrophila</name>
    <dbReference type="NCBI Taxonomy" id="1759441"/>
    <lineage>
        <taxon>Eukaryota</taxon>
        <taxon>Fungi</taxon>
        <taxon>Dikarya</taxon>
        <taxon>Basidiomycota</taxon>
        <taxon>Agaricomycotina</taxon>
        <taxon>Agaricomycetes</taxon>
        <taxon>Agaricomycetidae</taxon>
        <taxon>Atheliales</taxon>
        <taxon>Atheliaceae</taxon>
        <taxon>Athelia</taxon>
    </lineage>
</organism>
<evidence type="ECO:0000313" key="1">
    <source>
        <dbReference type="EMBL" id="KZP27014.1"/>
    </source>
</evidence>
<dbReference type="EMBL" id="KV417511">
    <property type="protein sequence ID" value="KZP27014.1"/>
    <property type="molecule type" value="Genomic_DNA"/>
</dbReference>
<evidence type="ECO:0000313" key="2">
    <source>
        <dbReference type="Proteomes" id="UP000076532"/>
    </source>
</evidence>
<reference evidence="1 2" key="1">
    <citation type="journal article" date="2016" name="Mol. Biol. Evol.">
        <title>Comparative Genomics of Early-Diverging Mushroom-Forming Fungi Provides Insights into the Origins of Lignocellulose Decay Capabilities.</title>
        <authorList>
            <person name="Nagy L.G."/>
            <person name="Riley R."/>
            <person name="Tritt A."/>
            <person name="Adam C."/>
            <person name="Daum C."/>
            <person name="Floudas D."/>
            <person name="Sun H."/>
            <person name="Yadav J.S."/>
            <person name="Pangilinan J."/>
            <person name="Larsson K.H."/>
            <person name="Matsuura K."/>
            <person name="Barry K."/>
            <person name="Labutti K."/>
            <person name="Kuo R."/>
            <person name="Ohm R.A."/>
            <person name="Bhattacharya S.S."/>
            <person name="Shirouzu T."/>
            <person name="Yoshinaga Y."/>
            <person name="Martin F.M."/>
            <person name="Grigoriev I.V."/>
            <person name="Hibbett D.S."/>
        </authorList>
    </citation>
    <scope>NUCLEOTIDE SEQUENCE [LARGE SCALE GENOMIC DNA]</scope>
    <source>
        <strain evidence="1 2">CBS 109695</strain>
    </source>
</reference>
<protein>
    <recommendedName>
        <fullName evidence="3">G domain-containing protein</fullName>
    </recommendedName>
</protein>
<keyword evidence="2" id="KW-1185">Reference proteome</keyword>
<name>A0A166QD68_9AGAM</name>
<gene>
    <name evidence="1" type="ORF">FIBSPDRAFT_948970</name>
</gene>
<accession>A0A166QD68</accession>